<reference evidence="2 3" key="1">
    <citation type="journal article" date="2012" name="Nat. Biotechnol.">
        <title>Draft genome sequence of pigeonpea (Cajanus cajan), an orphan legume crop of resource-poor farmers.</title>
        <authorList>
            <person name="Varshney R.K."/>
            <person name="Chen W."/>
            <person name="Li Y."/>
            <person name="Bharti A.K."/>
            <person name="Saxena R.K."/>
            <person name="Schlueter J.A."/>
            <person name="Donoghue M.T."/>
            <person name="Azam S."/>
            <person name="Fan G."/>
            <person name="Whaley A.M."/>
            <person name="Farmer A.D."/>
            <person name="Sheridan J."/>
            <person name="Iwata A."/>
            <person name="Tuteja R."/>
            <person name="Penmetsa R.V."/>
            <person name="Wu W."/>
            <person name="Upadhyaya H.D."/>
            <person name="Yang S.P."/>
            <person name="Shah T."/>
            <person name="Saxena K.B."/>
            <person name="Michael T."/>
            <person name="McCombie W.R."/>
            <person name="Yang B."/>
            <person name="Zhang G."/>
            <person name="Yang H."/>
            <person name="Wang J."/>
            <person name="Spillane C."/>
            <person name="Cook D.R."/>
            <person name="May G.D."/>
            <person name="Xu X."/>
            <person name="Jackson S.A."/>
        </authorList>
    </citation>
    <scope>NUCLEOTIDE SEQUENCE [LARGE SCALE GENOMIC DNA]</scope>
    <source>
        <strain evidence="3">cv. Asha</strain>
    </source>
</reference>
<dbReference type="Proteomes" id="UP000075243">
    <property type="component" value="Chromosome 2"/>
</dbReference>
<name>A0A151U0V2_CAJCA</name>
<dbReference type="Gramene" id="C.cajan_05424.t">
    <property type="protein sequence ID" value="C.cajan_05424.t"/>
    <property type="gene ID" value="C.cajan_05424"/>
</dbReference>
<protein>
    <recommendedName>
        <fullName evidence="1">Reverse transcriptase domain-containing protein</fullName>
    </recommendedName>
</protein>
<dbReference type="EMBL" id="CM003604">
    <property type="protein sequence ID" value="KYP72953.1"/>
    <property type="molecule type" value="Genomic_DNA"/>
</dbReference>
<sequence>MVKFDLEENTLSAFGFSKRITRLIMWGLSNSSLSLLWKGSKLPPISPTRGLRQGDLLSPYPLILCMKRLTLCINELNNEVGGGPLLSHLLFVDDILIFCKTLDLQARVAVSVLEEFALASNLKVNLAKSRFICLKRISNKRIELRTFK</sequence>
<accession>A0A151U0V2</accession>
<keyword evidence="3" id="KW-1185">Reference proteome</keyword>
<feature type="domain" description="Reverse transcriptase" evidence="1">
    <location>
        <begin position="2"/>
        <end position="133"/>
    </location>
</feature>
<dbReference type="Pfam" id="PF00078">
    <property type="entry name" value="RVT_1"/>
    <property type="match status" value="1"/>
</dbReference>
<dbReference type="AlphaFoldDB" id="A0A151U0V2"/>
<dbReference type="InterPro" id="IPR043502">
    <property type="entry name" value="DNA/RNA_pol_sf"/>
</dbReference>
<evidence type="ECO:0000313" key="2">
    <source>
        <dbReference type="EMBL" id="KYP72953.1"/>
    </source>
</evidence>
<dbReference type="InterPro" id="IPR000477">
    <property type="entry name" value="RT_dom"/>
</dbReference>
<evidence type="ECO:0000259" key="1">
    <source>
        <dbReference type="Pfam" id="PF00078"/>
    </source>
</evidence>
<organism evidence="2 3">
    <name type="scientific">Cajanus cajan</name>
    <name type="common">Pigeon pea</name>
    <name type="synonym">Cajanus indicus</name>
    <dbReference type="NCBI Taxonomy" id="3821"/>
    <lineage>
        <taxon>Eukaryota</taxon>
        <taxon>Viridiplantae</taxon>
        <taxon>Streptophyta</taxon>
        <taxon>Embryophyta</taxon>
        <taxon>Tracheophyta</taxon>
        <taxon>Spermatophyta</taxon>
        <taxon>Magnoliopsida</taxon>
        <taxon>eudicotyledons</taxon>
        <taxon>Gunneridae</taxon>
        <taxon>Pentapetalae</taxon>
        <taxon>rosids</taxon>
        <taxon>fabids</taxon>
        <taxon>Fabales</taxon>
        <taxon>Fabaceae</taxon>
        <taxon>Papilionoideae</taxon>
        <taxon>50 kb inversion clade</taxon>
        <taxon>NPAAA clade</taxon>
        <taxon>indigoferoid/millettioid clade</taxon>
        <taxon>Phaseoleae</taxon>
        <taxon>Cajanus</taxon>
    </lineage>
</organism>
<dbReference type="SUPFAM" id="SSF56672">
    <property type="entry name" value="DNA/RNA polymerases"/>
    <property type="match status" value="1"/>
</dbReference>
<proteinExistence type="predicted"/>
<evidence type="ECO:0000313" key="3">
    <source>
        <dbReference type="Proteomes" id="UP000075243"/>
    </source>
</evidence>
<gene>
    <name evidence="2" type="ORF">KK1_005558</name>
</gene>